<feature type="transmembrane region" description="Helical" evidence="7">
    <location>
        <begin position="150"/>
        <end position="172"/>
    </location>
</feature>
<proteinExistence type="inferred from homology"/>
<evidence type="ECO:0000256" key="1">
    <source>
        <dbReference type="ARBA" id="ARBA00004651"/>
    </source>
</evidence>
<evidence type="ECO:0000256" key="2">
    <source>
        <dbReference type="ARBA" id="ARBA00007400"/>
    </source>
</evidence>
<evidence type="ECO:0000256" key="7">
    <source>
        <dbReference type="SAM" id="Phobius"/>
    </source>
</evidence>
<keyword evidence="5 7" id="KW-1133">Transmembrane helix</keyword>
<accession>A0A0R1VJF9</accession>
<keyword evidence="3" id="KW-1003">Cell membrane</keyword>
<evidence type="ECO:0000256" key="6">
    <source>
        <dbReference type="ARBA" id="ARBA00023136"/>
    </source>
</evidence>
<dbReference type="AlphaFoldDB" id="A0A0R1VJF9"/>
<dbReference type="EMBL" id="AZGB01000018">
    <property type="protein sequence ID" value="KRM05706.1"/>
    <property type="molecule type" value="Genomic_DNA"/>
</dbReference>
<feature type="transmembrane region" description="Helical" evidence="7">
    <location>
        <begin position="259"/>
        <end position="278"/>
    </location>
</feature>
<dbReference type="Pfam" id="PF01757">
    <property type="entry name" value="Acyl_transf_3"/>
    <property type="match status" value="1"/>
</dbReference>
<comment type="similarity">
    <text evidence="2">Belongs to the acyltransferase 3 family.</text>
</comment>
<dbReference type="STRING" id="1423750.FC89_GL001413"/>
<feature type="transmembrane region" description="Helical" evidence="7">
    <location>
        <begin position="192"/>
        <end position="209"/>
    </location>
</feature>
<dbReference type="Proteomes" id="UP000051451">
    <property type="component" value="Unassembled WGS sequence"/>
</dbReference>
<keyword evidence="4 7" id="KW-0812">Transmembrane</keyword>
<comment type="caution">
    <text evidence="9">The sequence shown here is derived from an EMBL/GenBank/DDBJ whole genome shotgun (WGS) entry which is preliminary data.</text>
</comment>
<name>A0A0R1VJF9_9LACO</name>
<dbReference type="PATRIC" id="fig|1423750.3.peg.1448"/>
<dbReference type="GO" id="GO:0005886">
    <property type="term" value="C:plasma membrane"/>
    <property type="evidence" value="ECO:0007669"/>
    <property type="project" value="UniProtKB-SubCell"/>
</dbReference>
<dbReference type="GO" id="GO:0009246">
    <property type="term" value="P:enterobacterial common antigen biosynthetic process"/>
    <property type="evidence" value="ECO:0007669"/>
    <property type="project" value="TreeGrafter"/>
</dbReference>
<keyword evidence="6 7" id="KW-0472">Membrane</keyword>
<gene>
    <name evidence="9" type="ORF">FC89_GL001413</name>
</gene>
<evidence type="ECO:0000313" key="9">
    <source>
        <dbReference type="EMBL" id="KRM05706.1"/>
    </source>
</evidence>
<dbReference type="InterPro" id="IPR002656">
    <property type="entry name" value="Acyl_transf_3_dom"/>
</dbReference>
<dbReference type="GO" id="GO:0016413">
    <property type="term" value="F:O-acetyltransferase activity"/>
    <property type="evidence" value="ECO:0007669"/>
    <property type="project" value="TreeGrafter"/>
</dbReference>
<feature type="transmembrane region" description="Helical" evidence="7">
    <location>
        <begin position="221"/>
        <end position="239"/>
    </location>
</feature>
<evidence type="ECO:0000256" key="3">
    <source>
        <dbReference type="ARBA" id="ARBA00022475"/>
    </source>
</evidence>
<feature type="transmembrane region" description="Helical" evidence="7">
    <location>
        <begin position="299"/>
        <end position="318"/>
    </location>
</feature>
<protein>
    <recommendedName>
        <fullName evidence="8">Acyltransferase 3 domain-containing protein</fullName>
    </recommendedName>
</protein>
<dbReference type="PANTHER" id="PTHR40074:SF2">
    <property type="entry name" value="O-ACETYLTRANSFERASE WECH"/>
    <property type="match status" value="1"/>
</dbReference>
<evidence type="ECO:0000259" key="8">
    <source>
        <dbReference type="Pfam" id="PF01757"/>
    </source>
</evidence>
<feature type="transmembrane region" description="Helical" evidence="7">
    <location>
        <begin position="338"/>
        <end position="362"/>
    </location>
</feature>
<organism evidence="9 10">
    <name type="scientific">Liquorilactobacillus ghanensis DSM 18630</name>
    <dbReference type="NCBI Taxonomy" id="1423750"/>
    <lineage>
        <taxon>Bacteria</taxon>
        <taxon>Bacillati</taxon>
        <taxon>Bacillota</taxon>
        <taxon>Bacilli</taxon>
        <taxon>Lactobacillales</taxon>
        <taxon>Lactobacillaceae</taxon>
        <taxon>Liquorilactobacillus</taxon>
    </lineage>
</organism>
<feature type="domain" description="Acyltransferase 3" evidence="8">
    <location>
        <begin position="1"/>
        <end position="349"/>
    </location>
</feature>
<feature type="transmembrane region" description="Helical" evidence="7">
    <location>
        <begin position="80"/>
        <end position="99"/>
    </location>
</feature>
<comment type="subcellular location">
    <subcellularLocation>
        <location evidence="1">Cell membrane</location>
        <topology evidence="1">Multi-pass membrane protein</topology>
    </subcellularLocation>
</comment>
<reference evidence="9 10" key="1">
    <citation type="journal article" date="2015" name="Genome Announc.">
        <title>Expanding the biotechnology potential of lactobacilli through comparative genomics of 213 strains and associated genera.</title>
        <authorList>
            <person name="Sun Z."/>
            <person name="Harris H.M."/>
            <person name="McCann A."/>
            <person name="Guo C."/>
            <person name="Argimon S."/>
            <person name="Zhang W."/>
            <person name="Yang X."/>
            <person name="Jeffery I.B."/>
            <person name="Cooney J.C."/>
            <person name="Kagawa T.F."/>
            <person name="Liu W."/>
            <person name="Song Y."/>
            <person name="Salvetti E."/>
            <person name="Wrobel A."/>
            <person name="Rasinkangas P."/>
            <person name="Parkhill J."/>
            <person name="Rea M.C."/>
            <person name="O'Sullivan O."/>
            <person name="Ritari J."/>
            <person name="Douillard F.P."/>
            <person name="Paul Ross R."/>
            <person name="Yang R."/>
            <person name="Briner A.E."/>
            <person name="Felis G.E."/>
            <person name="de Vos W.M."/>
            <person name="Barrangou R."/>
            <person name="Klaenhammer T.R."/>
            <person name="Caufield P.W."/>
            <person name="Cui Y."/>
            <person name="Zhang H."/>
            <person name="O'Toole P.W."/>
        </authorList>
    </citation>
    <scope>NUCLEOTIDE SEQUENCE [LARGE SCALE GENOMIC DNA]</scope>
    <source>
        <strain evidence="9 10">DSM 18630</strain>
    </source>
</reference>
<keyword evidence="10" id="KW-1185">Reference proteome</keyword>
<dbReference type="PANTHER" id="PTHR40074">
    <property type="entry name" value="O-ACETYLTRANSFERASE WECH"/>
    <property type="match status" value="1"/>
</dbReference>
<feature type="transmembrane region" description="Helical" evidence="7">
    <location>
        <begin position="32"/>
        <end position="59"/>
    </location>
</feature>
<sequence>MDLMRCIFIFGVLANHTTSVFIANMTDSYPRLILLATHLMLHFTRMGFMFITGLVLFLQHYNNLDMKLFKFWKKRYKGSGIPYLFWNGFFLFFTAWMTGEKLGWGNWFSNWIWAVIHGDHFYMYYILVTFQLYLLFPMMLWLFRKFKNYHVLILVISALIQLFFLIWAKYIYPIQNHDNWPYLFRYYGNFVFSYQFYFIAGAFTSIHYQKIKHIFTTHRRIIYSITGLLALGTLGLYYINERILKLSEHYTELIHQPYLMIYASMMICSVLCISWAYDQHRLEPRWSWFEQLVSISSKLSFGVYLTQTVALTFLLKFLGSLKGELSNWLLLLGLPLGYIAVLGGAWLISYFCYKVPPFGILIGRPQKIFRKK</sequence>
<feature type="transmembrane region" description="Helical" evidence="7">
    <location>
        <begin position="122"/>
        <end position="143"/>
    </location>
</feature>
<evidence type="ECO:0000313" key="10">
    <source>
        <dbReference type="Proteomes" id="UP000051451"/>
    </source>
</evidence>
<evidence type="ECO:0000256" key="5">
    <source>
        <dbReference type="ARBA" id="ARBA00022989"/>
    </source>
</evidence>
<evidence type="ECO:0000256" key="4">
    <source>
        <dbReference type="ARBA" id="ARBA00022692"/>
    </source>
</evidence>